<dbReference type="EMBL" id="JAAGOA010000013">
    <property type="protein sequence ID" value="NEE02184.1"/>
    <property type="molecule type" value="Genomic_DNA"/>
</dbReference>
<name>A0A6L9SBZ0_9ACTN</name>
<reference evidence="2 3" key="1">
    <citation type="submission" date="2020-02" db="EMBL/GenBank/DDBJ databases">
        <authorList>
            <person name="Li X.-J."/>
            <person name="Han X.-M."/>
        </authorList>
    </citation>
    <scope>NUCLEOTIDE SEQUENCE [LARGE SCALE GENOMIC DNA]</scope>
    <source>
        <strain evidence="2 3">CCTCC AB 2017055</strain>
    </source>
</reference>
<feature type="compositionally biased region" description="Polar residues" evidence="1">
    <location>
        <begin position="30"/>
        <end position="39"/>
    </location>
</feature>
<dbReference type="AlphaFoldDB" id="A0A6L9SBZ0"/>
<keyword evidence="3" id="KW-1185">Reference proteome</keyword>
<evidence type="ECO:0008006" key="4">
    <source>
        <dbReference type="Google" id="ProtNLM"/>
    </source>
</evidence>
<dbReference type="PROSITE" id="PS51257">
    <property type="entry name" value="PROKAR_LIPOPROTEIN"/>
    <property type="match status" value="1"/>
</dbReference>
<feature type="compositionally biased region" description="Low complexity" evidence="1">
    <location>
        <begin position="47"/>
        <end position="60"/>
    </location>
</feature>
<comment type="caution">
    <text evidence="2">The sequence shown here is derived from an EMBL/GenBank/DDBJ whole genome shotgun (WGS) entry which is preliminary data.</text>
</comment>
<gene>
    <name evidence="2" type="ORF">G1H10_18575</name>
</gene>
<accession>A0A6L9SBZ0</accession>
<feature type="region of interest" description="Disordered" evidence="1">
    <location>
        <begin position="22"/>
        <end position="60"/>
    </location>
</feature>
<protein>
    <recommendedName>
        <fullName evidence="4">Sensor domain-containing protein</fullName>
    </recommendedName>
</protein>
<evidence type="ECO:0000256" key="1">
    <source>
        <dbReference type="SAM" id="MobiDB-lite"/>
    </source>
</evidence>
<proteinExistence type="predicted"/>
<evidence type="ECO:0000313" key="2">
    <source>
        <dbReference type="EMBL" id="NEE02184.1"/>
    </source>
</evidence>
<evidence type="ECO:0000313" key="3">
    <source>
        <dbReference type="Proteomes" id="UP000475214"/>
    </source>
</evidence>
<sequence>MMRAAAMAVGVLVLLCGCTGGGGSDEPSAETVTRSATSDTSEEAWKPASPEATTSTPPTERIQRILDAARFTEAQLGLSVNEHYQRESGLETPTASFCGDEADPADEQRIARSQRWWMNDEWIDHDAGGYTVGVEVVAYRPGGARDTMAVFEAVPRTCPSVSYQSGAHVTAEPGSTPTGLPGDAVTLRDHWTYPDGNEAPGIMVAIPAGDVIGFLYIRGDREKVDERVGELARTLAANVAEADAAIRALE</sequence>
<organism evidence="2 3">
    <name type="scientific">Phytoactinopolyspora halotolerans</name>
    <dbReference type="NCBI Taxonomy" id="1981512"/>
    <lineage>
        <taxon>Bacteria</taxon>
        <taxon>Bacillati</taxon>
        <taxon>Actinomycetota</taxon>
        <taxon>Actinomycetes</taxon>
        <taxon>Jiangellales</taxon>
        <taxon>Jiangellaceae</taxon>
        <taxon>Phytoactinopolyspora</taxon>
    </lineage>
</organism>
<dbReference type="RefSeq" id="WP_163740517.1">
    <property type="nucleotide sequence ID" value="NZ_JAAGOA010000013.1"/>
</dbReference>
<dbReference type="Proteomes" id="UP000475214">
    <property type="component" value="Unassembled WGS sequence"/>
</dbReference>